<keyword evidence="6" id="KW-1185">Reference proteome</keyword>
<accession>A0AAV6V255</accession>
<feature type="signal peptide" evidence="3">
    <location>
        <begin position="1"/>
        <end position="20"/>
    </location>
</feature>
<sequence>MIPVLLTMAVSLASAGKSWAHKQDHHAYNNFIDEGGTPKSHINRLDVVCSKDHMTVNMQFNTPFYGMVFSHASPQHERCVHVGPRAGVRDISFHISYDGCGTKEDLTGQFHENTIVIQYGEDILEAWDEAKKLRCEWLESFEKKSSKPVLAISDIDTVELNFQGDDIDCWMEVQEGKGPWSRQVGGIVPIGSPLTLVIAINDNTGEFDMRVKKCSASDGSGHEVQLTDNDGCVLRQSLLTPFAKIRDFGGKATLVAYSHIFAFKFPNTLDVFVHCMVEVCRHGCLDPCGGQIPTHPNHRSHLISLESKKQQKLVEFANSKEFIQPPVRSQVKPILKPPVQPPFNTVLQSPVNLQLKTAVQDIPKNNPLKIDDNGVLRRQKPNYLTQIPAHILQKIKSEKSQNNEVPKPKGQLLYESLVRNISTASAFFDKHLTKTEHGFGPSILHNSPFNAANNVKSKTEILSSATNIHSGPNGNTNSENLLNTGPRVVSDVKSIPIGHYHRIIGHDAHWNSEEVKVQDEQYLKHHIPPLTGISYQSPQLEPATWSGDQVTKQEVFQPHVEVETVRVQYPGPGNIPGTYTVKEVLRQNLVPQPEPAAWTADDVKPLSKQEVLHPHLSKHQINPPIQNFPKIHPQEPKPEPAPWTFDDVNPLHRPNVQHQPYLKNPHVEEEPKPEPGSWTLQDVKPLTKEDFKVHSLNYKQKSHPHVADHHLPVYKENVVPFTIAPEPVYIPQPTLNPKNMSGMMMMNMMMMMPTLLPYTYQTARWPPKSTARLVRPDKQNFPYPVPQFPHRHVNLGVVADRRMDSEESDLQYELDAKSHISSDSKEHINVDPSKNDTVSIPLRQSEQEVKSHVISAKVKPVDSEQNEGALEKQSHDSHRSQVKETTASGVRPPVVGFVAPSLDVDEFNFRPEDKDRSAHSPRALNHRRKRSSEPVFGVKQRFQAIALSDLAFEMNMTNDGMAIFKGRPEEIIYGICMSPASMSFGIGFILILTLCSLMASLVLYEHSYRLRNKKSHLSVLSRTFNGRLESLYRVSRRHPNSSVS</sequence>
<proteinExistence type="predicted"/>
<dbReference type="SMART" id="SM00241">
    <property type="entry name" value="ZP"/>
    <property type="match status" value="1"/>
</dbReference>
<dbReference type="EMBL" id="JAFNEN010000174">
    <property type="protein sequence ID" value="KAG8190795.1"/>
    <property type="molecule type" value="Genomic_DNA"/>
</dbReference>
<name>A0AAV6V255_9ARAC</name>
<feature type="compositionally biased region" description="Polar residues" evidence="1">
    <location>
        <begin position="835"/>
        <end position="844"/>
    </location>
</feature>
<dbReference type="Proteomes" id="UP000827092">
    <property type="component" value="Unassembled WGS sequence"/>
</dbReference>
<dbReference type="AlphaFoldDB" id="A0AAV6V255"/>
<evidence type="ECO:0000256" key="1">
    <source>
        <dbReference type="SAM" id="MobiDB-lite"/>
    </source>
</evidence>
<evidence type="ECO:0000313" key="5">
    <source>
        <dbReference type="EMBL" id="KAG8190795.1"/>
    </source>
</evidence>
<organism evidence="5 6">
    <name type="scientific">Oedothorax gibbosus</name>
    <dbReference type="NCBI Taxonomy" id="931172"/>
    <lineage>
        <taxon>Eukaryota</taxon>
        <taxon>Metazoa</taxon>
        <taxon>Ecdysozoa</taxon>
        <taxon>Arthropoda</taxon>
        <taxon>Chelicerata</taxon>
        <taxon>Arachnida</taxon>
        <taxon>Araneae</taxon>
        <taxon>Araneomorphae</taxon>
        <taxon>Entelegynae</taxon>
        <taxon>Araneoidea</taxon>
        <taxon>Linyphiidae</taxon>
        <taxon>Erigoninae</taxon>
        <taxon>Oedothorax</taxon>
    </lineage>
</organism>
<feature type="domain" description="ZP" evidence="4">
    <location>
        <begin position="48"/>
        <end position="295"/>
    </location>
</feature>
<dbReference type="InterPro" id="IPR055355">
    <property type="entry name" value="ZP-C"/>
</dbReference>
<keyword evidence="2" id="KW-0812">Transmembrane</keyword>
<keyword evidence="2" id="KW-0472">Membrane</keyword>
<feature type="region of interest" description="Disordered" evidence="1">
    <location>
        <begin position="910"/>
        <end position="932"/>
    </location>
</feature>
<evidence type="ECO:0000313" key="6">
    <source>
        <dbReference type="Proteomes" id="UP000827092"/>
    </source>
</evidence>
<dbReference type="Pfam" id="PF00100">
    <property type="entry name" value="Zona_pellucida"/>
    <property type="match status" value="1"/>
</dbReference>
<feature type="transmembrane region" description="Helical" evidence="2">
    <location>
        <begin position="982"/>
        <end position="1004"/>
    </location>
</feature>
<dbReference type="InterPro" id="IPR001507">
    <property type="entry name" value="ZP_dom"/>
</dbReference>
<gene>
    <name evidence="5" type="ORF">JTE90_005831</name>
</gene>
<evidence type="ECO:0000256" key="2">
    <source>
        <dbReference type="SAM" id="Phobius"/>
    </source>
</evidence>
<keyword evidence="2" id="KW-1133">Transmembrane helix</keyword>
<feature type="compositionally biased region" description="Basic and acidic residues" evidence="1">
    <location>
        <begin position="817"/>
        <end position="829"/>
    </location>
</feature>
<keyword evidence="3" id="KW-0732">Signal</keyword>
<feature type="chain" id="PRO_5043955748" description="ZP domain-containing protein" evidence="3">
    <location>
        <begin position="21"/>
        <end position="1044"/>
    </location>
</feature>
<reference evidence="5 6" key="1">
    <citation type="journal article" date="2022" name="Nat. Ecol. Evol.">
        <title>A masculinizing supergene underlies an exaggerated male reproductive morph in a spider.</title>
        <authorList>
            <person name="Hendrickx F."/>
            <person name="De Corte Z."/>
            <person name="Sonet G."/>
            <person name="Van Belleghem S.M."/>
            <person name="Kostlbacher S."/>
            <person name="Vangestel C."/>
        </authorList>
    </citation>
    <scope>NUCLEOTIDE SEQUENCE [LARGE SCALE GENOMIC DNA]</scope>
    <source>
        <strain evidence="5">W744_W776</strain>
    </source>
</reference>
<comment type="caution">
    <text evidence="5">The sequence shown here is derived from an EMBL/GenBank/DDBJ whole genome shotgun (WGS) entry which is preliminary data.</text>
</comment>
<dbReference type="PANTHER" id="PTHR46560:SF1">
    <property type="entry name" value="MINIATURE"/>
    <property type="match status" value="1"/>
</dbReference>
<feature type="region of interest" description="Disordered" evidence="1">
    <location>
        <begin position="817"/>
        <end position="890"/>
    </location>
</feature>
<evidence type="ECO:0000256" key="3">
    <source>
        <dbReference type="SAM" id="SignalP"/>
    </source>
</evidence>
<feature type="compositionally biased region" description="Basic and acidic residues" evidence="1">
    <location>
        <begin position="869"/>
        <end position="882"/>
    </location>
</feature>
<evidence type="ECO:0000259" key="4">
    <source>
        <dbReference type="PROSITE" id="PS51034"/>
    </source>
</evidence>
<protein>
    <recommendedName>
        <fullName evidence="4">ZP domain-containing protein</fullName>
    </recommendedName>
</protein>
<dbReference type="PROSITE" id="PS51034">
    <property type="entry name" value="ZP_2"/>
    <property type="match status" value="1"/>
</dbReference>
<dbReference type="PANTHER" id="PTHR46560">
    <property type="entry name" value="CYPHER, ISOFORM B"/>
    <property type="match status" value="1"/>
</dbReference>